<evidence type="ECO:0000256" key="6">
    <source>
        <dbReference type="ARBA" id="ARBA00022840"/>
    </source>
</evidence>
<feature type="domain" description="AAA+ ATPase" evidence="10">
    <location>
        <begin position="360"/>
        <end position="552"/>
    </location>
</feature>
<dbReference type="GO" id="GO:0005886">
    <property type="term" value="C:plasma membrane"/>
    <property type="evidence" value="ECO:0007669"/>
    <property type="project" value="UniProtKB-SubCell"/>
</dbReference>
<organism evidence="11">
    <name type="scientific">uncultured bacterium contig00032</name>
    <dbReference type="NCBI Taxonomy" id="1181521"/>
    <lineage>
        <taxon>Bacteria</taxon>
        <taxon>environmental samples</taxon>
    </lineage>
</organism>
<feature type="transmembrane region" description="Helical" evidence="9">
    <location>
        <begin position="129"/>
        <end position="150"/>
    </location>
</feature>
<dbReference type="SUPFAM" id="SSF90123">
    <property type="entry name" value="ABC transporter transmembrane region"/>
    <property type="match status" value="1"/>
</dbReference>
<dbReference type="PANTHER" id="PTHR43394">
    <property type="entry name" value="ATP-DEPENDENT PERMEASE MDL1, MITOCHONDRIAL"/>
    <property type="match status" value="1"/>
</dbReference>
<feature type="transmembrane region" description="Helical" evidence="9">
    <location>
        <begin position="16"/>
        <end position="34"/>
    </location>
</feature>
<dbReference type="Pfam" id="PF00005">
    <property type="entry name" value="ABC_tran"/>
    <property type="match status" value="1"/>
</dbReference>
<keyword evidence="3" id="KW-1003">Cell membrane</keyword>
<dbReference type="Gene3D" id="1.20.1560.10">
    <property type="entry name" value="ABC transporter type 1, transmembrane domain"/>
    <property type="match status" value="1"/>
</dbReference>
<dbReference type="GO" id="GO:0005524">
    <property type="term" value="F:ATP binding"/>
    <property type="evidence" value="ECO:0007669"/>
    <property type="project" value="UniProtKB-KW"/>
</dbReference>
<dbReference type="InterPro" id="IPR027417">
    <property type="entry name" value="P-loop_NTPase"/>
</dbReference>
<dbReference type="PROSITE" id="PS00211">
    <property type="entry name" value="ABC_TRANSPORTER_1"/>
    <property type="match status" value="1"/>
</dbReference>
<keyword evidence="6 11" id="KW-0067">ATP-binding</keyword>
<feature type="transmembrane region" description="Helical" evidence="9">
    <location>
        <begin position="252"/>
        <end position="270"/>
    </location>
</feature>
<dbReference type="Gene3D" id="3.40.50.300">
    <property type="entry name" value="P-loop containing nucleotide triphosphate hydrolases"/>
    <property type="match status" value="1"/>
</dbReference>
<comment type="subcellular location">
    <subcellularLocation>
        <location evidence="1">Cell membrane</location>
        <topology evidence="1">Multi-pass membrane protein</topology>
    </subcellularLocation>
</comment>
<dbReference type="InterPro" id="IPR003593">
    <property type="entry name" value="AAA+_ATPase"/>
</dbReference>
<dbReference type="InterPro" id="IPR039421">
    <property type="entry name" value="Type_1_exporter"/>
</dbReference>
<feature type="transmembrane region" description="Helical" evidence="9">
    <location>
        <begin position="54"/>
        <end position="72"/>
    </location>
</feature>
<dbReference type="FunFam" id="3.40.50.300:FF:000221">
    <property type="entry name" value="Multidrug ABC transporter ATP-binding protein"/>
    <property type="match status" value="1"/>
</dbReference>
<evidence type="ECO:0000256" key="7">
    <source>
        <dbReference type="ARBA" id="ARBA00022989"/>
    </source>
</evidence>
<feature type="transmembrane region" description="Helical" evidence="9">
    <location>
        <begin position="156"/>
        <end position="173"/>
    </location>
</feature>
<evidence type="ECO:0000256" key="5">
    <source>
        <dbReference type="ARBA" id="ARBA00022741"/>
    </source>
</evidence>
<accession>A0A806KF87</accession>
<dbReference type="Pfam" id="PF00664">
    <property type="entry name" value="ABC_membrane"/>
    <property type="match status" value="1"/>
</dbReference>
<keyword evidence="8 9" id="KW-0472">Membrane</keyword>
<evidence type="ECO:0000313" key="11">
    <source>
        <dbReference type="EMBL" id="AGS51683.1"/>
    </source>
</evidence>
<dbReference type="EMBL" id="JQ844168">
    <property type="protein sequence ID" value="AGS51683.1"/>
    <property type="molecule type" value="Genomic_DNA"/>
</dbReference>
<sequence length="597" mass="66783">MDQIDWVWNYMKGKRALFIGGLILAAAGAGIRLINPWLSKKIIDDVIIAQNISPLISLLVMMMVVQVVRVGLRYLMIVWMELSSTDVLTGIRRDMYDTVQWQDFRFLGRFPTGNLMTRMTQDLDRLRHTVAWVTYQIVDSIVLFVSTFIFLMWINWQLALSLVAVTPFIFFISRRFRKRIRPRFFLLREKLTALGTTVTENIDGNRVVKAFAHEDYEQEHFEKHNKQFRDTSFENALITAKYQPLLETASQFILVVTLFLGGIFIINGSMTAGEYMAFSALTWALAAPMQMLGPLLADLERYAASSVMIKEVLDAPKAQGDSQGAKDIEGKLKGDIEFKNVNLAINGKPVLENISFNARAGSTIGILGTTGSGKTSLVNLLARIYEPDSGEILLDGFDIKSYKISSLRRQIGMAMQDVFLFSDSVKGNIAYGRPDMDDESIAKRAVQADADSFIKDMGEGYETLVGERGVGISGGQRQRIALARALAVEPAILILDDTTSAVDSETEKYIQNQLKNLDYPCTKIIIAQRISSFRGAEMILVMDKGRIIESGTHSELLANKGFYFNIWSLQYNAGIEAIAPPYTAAPDIAQSMAEEKN</sequence>
<dbReference type="SMART" id="SM00382">
    <property type="entry name" value="AAA"/>
    <property type="match status" value="1"/>
</dbReference>
<dbReference type="CDD" id="cd18542">
    <property type="entry name" value="ABC_6TM_YknU_like"/>
    <property type="match status" value="1"/>
</dbReference>
<evidence type="ECO:0000256" key="8">
    <source>
        <dbReference type="ARBA" id="ARBA00023136"/>
    </source>
</evidence>
<evidence type="ECO:0000259" key="10">
    <source>
        <dbReference type="SMART" id="SM00382"/>
    </source>
</evidence>
<keyword evidence="2" id="KW-0813">Transport</keyword>
<dbReference type="InterPro" id="IPR036640">
    <property type="entry name" value="ABC1_TM_sf"/>
</dbReference>
<dbReference type="PANTHER" id="PTHR43394:SF1">
    <property type="entry name" value="ATP-BINDING CASSETTE SUB-FAMILY B MEMBER 10, MITOCHONDRIAL"/>
    <property type="match status" value="1"/>
</dbReference>
<protein>
    <submittedName>
        <fullName evidence="11">ABC transporter, ATP-binding/permease protein</fullName>
    </submittedName>
</protein>
<keyword evidence="4 9" id="KW-0812">Transmembrane</keyword>
<dbReference type="GO" id="GO:0016887">
    <property type="term" value="F:ATP hydrolysis activity"/>
    <property type="evidence" value="ECO:0007669"/>
    <property type="project" value="InterPro"/>
</dbReference>
<dbReference type="AlphaFoldDB" id="A0A806KF87"/>
<keyword evidence="7 9" id="KW-1133">Transmembrane helix</keyword>
<evidence type="ECO:0000256" key="1">
    <source>
        <dbReference type="ARBA" id="ARBA00004651"/>
    </source>
</evidence>
<name>A0A806KF87_9BACT</name>
<evidence type="ECO:0000256" key="2">
    <source>
        <dbReference type="ARBA" id="ARBA00022448"/>
    </source>
</evidence>
<dbReference type="InterPro" id="IPR011527">
    <property type="entry name" value="ABC1_TM_dom"/>
</dbReference>
<dbReference type="GO" id="GO:0015421">
    <property type="term" value="F:ABC-type oligopeptide transporter activity"/>
    <property type="evidence" value="ECO:0007669"/>
    <property type="project" value="TreeGrafter"/>
</dbReference>
<evidence type="ECO:0000256" key="9">
    <source>
        <dbReference type="SAM" id="Phobius"/>
    </source>
</evidence>
<keyword evidence="5" id="KW-0547">Nucleotide-binding</keyword>
<evidence type="ECO:0000256" key="4">
    <source>
        <dbReference type="ARBA" id="ARBA00022692"/>
    </source>
</evidence>
<reference evidence="11" key="1">
    <citation type="submission" date="2012-03" db="EMBL/GenBank/DDBJ databases">
        <title>Functional metagenomics reveals considerable lignocellulase gene clusters in the gut microbiome of a wood-feeding higher termite.</title>
        <authorList>
            <person name="Liu N."/>
        </authorList>
    </citation>
    <scope>NUCLEOTIDE SEQUENCE</scope>
</reference>
<evidence type="ECO:0000256" key="3">
    <source>
        <dbReference type="ARBA" id="ARBA00022475"/>
    </source>
</evidence>
<dbReference type="SUPFAM" id="SSF52540">
    <property type="entry name" value="P-loop containing nucleoside triphosphate hydrolases"/>
    <property type="match status" value="1"/>
</dbReference>
<dbReference type="InterPro" id="IPR003439">
    <property type="entry name" value="ABC_transporter-like_ATP-bd"/>
</dbReference>
<dbReference type="InterPro" id="IPR017871">
    <property type="entry name" value="ABC_transporter-like_CS"/>
</dbReference>
<proteinExistence type="predicted"/>